<accession>A0ABN7W8U0</accession>
<dbReference type="EMBL" id="CAJVQB010033137">
    <property type="protein sequence ID" value="CAG8819322.1"/>
    <property type="molecule type" value="Genomic_DNA"/>
</dbReference>
<feature type="region of interest" description="Disordered" evidence="1">
    <location>
        <begin position="134"/>
        <end position="155"/>
    </location>
</feature>
<gene>
    <name evidence="2" type="ORF">GMARGA_LOCUS27275</name>
</gene>
<feature type="non-terminal residue" evidence="2">
    <location>
        <position position="1"/>
    </location>
</feature>
<keyword evidence="3" id="KW-1185">Reference proteome</keyword>
<proteinExistence type="predicted"/>
<feature type="compositionally biased region" description="Basic and acidic residues" evidence="1">
    <location>
        <begin position="143"/>
        <end position="155"/>
    </location>
</feature>
<name>A0ABN7W8U0_GIGMA</name>
<sequence length="155" mass="17739">NQPILKEKESHITKSYLFQKIHIITSELSQIEQKTHNPIAHIINISSIQKQTILQELIQIGKSSLSPTISIMMLLQQTNMNDYSFSTTATEKISKKNYEKDDSRMETNSVGTVDGEYIEIKPSYNQVVTSRAINNCKPNPATEKLRLDQEKKMNK</sequence>
<reference evidence="2 3" key="1">
    <citation type="submission" date="2021-06" db="EMBL/GenBank/DDBJ databases">
        <authorList>
            <person name="Kallberg Y."/>
            <person name="Tangrot J."/>
            <person name="Rosling A."/>
        </authorList>
    </citation>
    <scope>NUCLEOTIDE SEQUENCE [LARGE SCALE GENOMIC DNA]</scope>
    <source>
        <strain evidence="2 3">120-4 pot B 10/14</strain>
    </source>
</reference>
<protein>
    <submittedName>
        <fullName evidence="2">45738_t:CDS:1</fullName>
    </submittedName>
</protein>
<evidence type="ECO:0000256" key="1">
    <source>
        <dbReference type="SAM" id="MobiDB-lite"/>
    </source>
</evidence>
<organism evidence="2 3">
    <name type="scientific">Gigaspora margarita</name>
    <dbReference type="NCBI Taxonomy" id="4874"/>
    <lineage>
        <taxon>Eukaryota</taxon>
        <taxon>Fungi</taxon>
        <taxon>Fungi incertae sedis</taxon>
        <taxon>Mucoromycota</taxon>
        <taxon>Glomeromycotina</taxon>
        <taxon>Glomeromycetes</taxon>
        <taxon>Diversisporales</taxon>
        <taxon>Gigasporaceae</taxon>
        <taxon>Gigaspora</taxon>
    </lineage>
</organism>
<evidence type="ECO:0000313" key="3">
    <source>
        <dbReference type="Proteomes" id="UP000789901"/>
    </source>
</evidence>
<evidence type="ECO:0000313" key="2">
    <source>
        <dbReference type="EMBL" id="CAG8819322.1"/>
    </source>
</evidence>
<comment type="caution">
    <text evidence="2">The sequence shown here is derived from an EMBL/GenBank/DDBJ whole genome shotgun (WGS) entry which is preliminary data.</text>
</comment>
<dbReference type="Proteomes" id="UP000789901">
    <property type="component" value="Unassembled WGS sequence"/>
</dbReference>